<dbReference type="SUPFAM" id="SSF82693">
    <property type="entry name" value="Multidrug efflux transporter AcrB pore domain, PN1, PN2, PC1 and PC2 subdomains"/>
    <property type="match status" value="4"/>
</dbReference>
<dbReference type="SUPFAM" id="SSF82714">
    <property type="entry name" value="Multidrug efflux transporter AcrB TolC docking domain, DN and DC subdomains"/>
    <property type="match status" value="2"/>
</dbReference>
<proteinExistence type="predicted"/>
<feature type="transmembrane region" description="Helical" evidence="1">
    <location>
        <begin position="985"/>
        <end position="1009"/>
    </location>
</feature>
<dbReference type="GO" id="GO:0005886">
    <property type="term" value="C:plasma membrane"/>
    <property type="evidence" value="ECO:0007669"/>
    <property type="project" value="TreeGrafter"/>
</dbReference>
<protein>
    <submittedName>
        <fullName evidence="2">Multidrug transporter subunit MdtC</fullName>
    </submittedName>
</protein>
<keyword evidence="1" id="KW-1133">Transmembrane helix</keyword>
<comment type="caution">
    <text evidence="2">The sequence shown here is derived from an EMBL/GenBank/DDBJ whole genome shotgun (WGS) entry which is preliminary data.</text>
</comment>
<dbReference type="PANTHER" id="PTHR32063">
    <property type="match status" value="1"/>
</dbReference>
<feature type="transmembrane region" description="Helical" evidence="1">
    <location>
        <begin position="854"/>
        <end position="872"/>
    </location>
</feature>
<keyword evidence="3" id="KW-1185">Reference proteome</keyword>
<feature type="transmembrane region" description="Helical" evidence="1">
    <location>
        <begin position="360"/>
        <end position="380"/>
    </location>
</feature>
<evidence type="ECO:0000256" key="1">
    <source>
        <dbReference type="SAM" id="Phobius"/>
    </source>
</evidence>
<feature type="transmembrane region" description="Helical" evidence="1">
    <location>
        <begin position="336"/>
        <end position="354"/>
    </location>
</feature>
<dbReference type="FunFam" id="3.30.70.1430:FF:000001">
    <property type="entry name" value="Efflux pump membrane transporter"/>
    <property type="match status" value="1"/>
</dbReference>
<dbReference type="PANTHER" id="PTHR32063:SF21">
    <property type="entry name" value="MULTIDRUG RESISTANCE PROTEIN MDTB"/>
    <property type="match status" value="1"/>
</dbReference>
<feature type="transmembrane region" description="Helical" evidence="1">
    <location>
        <begin position="527"/>
        <end position="546"/>
    </location>
</feature>
<feature type="transmembrane region" description="Helical" evidence="1">
    <location>
        <begin position="463"/>
        <end position="486"/>
    </location>
</feature>
<dbReference type="Gene3D" id="3.30.70.1440">
    <property type="entry name" value="Multidrug efflux transporter AcrB pore domain"/>
    <property type="match status" value="1"/>
</dbReference>
<evidence type="ECO:0000313" key="2">
    <source>
        <dbReference type="EMBL" id="NGY06702.1"/>
    </source>
</evidence>
<dbReference type="SUPFAM" id="SSF82866">
    <property type="entry name" value="Multidrug efflux transporter AcrB transmembrane domain"/>
    <property type="match status" value="2"/>
</dbReference>
<dbReference type="InterPro" id="IPR027463">
    <property type="entry name" value="AcrB_DN_DC_subdom"/>
</dbReference>
<sequence length="1030" mass="109247">MNPSRPFIQRPVATALFMVSIVLSGLIGLRFLPISALPQVDYPTIQVQTQYPGASPEVMSQTVTAPLERNLGEMAGLQRMSSISAAGASTITLQFTLGIALDVAEQEVQAAINESNALLPADLPAPPVYAKVNPADAPVLTLAITSDTLPLTEVQNLVNTRVALKISQVDGVGLVTLSGGQRPAMRVQVDTQALAAYGITISAVRTAISNANANSAKGSFDGPSRSYSINANDQLETVDDYKDLIVTYKNGAPVRLSDVADIVESAENVKLGAWANTKPAIILNVQRQPGANVIKTVDAIKARLPDLQATLPASVSVDVLADRTTGIRASVSHVQIELLLAVVMVVLVIFFFLHSLQATIIASLAVPISLIGSCGAMYLLGYSLNNLSLMALTIATGFVVDDAIVTIENITRYIEKGEPPISAALKGAQQIGFTIISLTFSLIAVLIPLLFMGDVIGRLFREFAVTLALTILISAVASLTLVPMLSARWLRIDTGMHGLGARVQALFDRLVARYERGLLWVLARQRLTLLIALATFVLTAILYLVIAKGLFPTQDTGQLQARTQAADSVSFARMATLQQQAAKAILDDPAVDNLSSFIGVDGANNTMLHTGHMLINLKRDRSGSQDDIMARLQTRVAAIPGMQLYLQPTQDLTIDAETGPTQYRLSLEGSNTQIVNDSAQKLAAALQDVTRVRNVVTDAGAMGPAAFVDLDRDTAARLSITASSLDDALYSAFGQRIVSTIFTETNQYRVILEGKPGLLTNPDNLGLLHLQAAGGATPLSAFASVREQQAPLQITHVAQFPAATIGFDTAPGVSLGSAVDAIRDTATQLKLPASVTLTFLGAASAYESSLANELWLILAAVVCVYIVLGVLYESYVHPLTILSTLPSAGVGALLALMITGNDLGVIGIIGIILLIGIVKKNAIMMIDFALDAQRHEGLSPRDAIHQAALLRFRPILMTTLAAMFAAVPLMLGFGEGAELRQPLGIAIFGGLLVSQLLTLFTTPVIFLMFERLAGRADDRPGTIATVADPA</sequence>
<name>A0A6M2BVM4_9GAMM</name>
<organism evidence="2 3">
    <name type="scientific">Solimonas terrae</name>
    <dbReference type="NCBI Taxonomy" id="1396819"/>
    <lineage>
        <taxon>Bacteria</taxon>
        <taxon>Pseudomonadati</taxon>
        <taxon>Pseudomonadota</taxon>
        <taxon>Gammaproteobacteria</taxon>
        <taxon>Nevskiales</taxon>
        <taxon>Nevskiaceae</taxon>
        <taxon>Solimonas</taxon>
    </lineage>
</organism>
<dbReference type="AlphaFoldDB" id="A0A6M2BVM4"/>
<dbReference type="InterPro" id="IPR001036">
    <property type="entry name" value="Acrflvin-R"/>
</dbReference>
<keyword evidence="1" id="KW-0812">Transmembrane</keyword>
<dbReference type="GO" id="GO:0042910">
    <property type="term" value="F:xenobiotic transmembrane transporter activity"/>
    <property type="evidence" value="ECO:0007669"/>
    <property type="project" value="TreeGrafter"/>
</dbReference>
<evidence type="ECO:0000313" key="3">
    <source>
        <dbReference type="Proteomes" id="UP000472676"/>
    </source>
</evidence>
<feature type="transmembrane region" description="Helical" evidence="1">
    <location>
        <begin position="12"/>
        <end position="32"/>
    </location>
</feature>
<accession>A0A6M2BVM4</accession>
<dbReference type="Gene3D" id="3.30.2090.10">
    <property type="entry name" value="Multidrug efflux transporter AcrB TolC docking domain, DN and DC subdomains"/>
    <property type="match status" value="2"/>
</dbReference>
<dbReference type="Pfam" id="PF00873">
    <property type="entry name" value="ACR_tran"/>
    <property type="match status" value="1"/>
</dbReference>
<feature type="transmembrane region" description="Helical" evidence="1">
    <location>
        <begin position="427"/>
        <end position="451"/>
    </location>
</feature>
<feature type="transmembrane region" description="Helical" evidence="1">
    <location>
        <begin position="892"/>
        <end position="918"/>
    </location>
</feature>
<keyword evidence="1" id="KW-0472">Membrane</keyword>
<feature type="transmembrane region" description="Helical" evidence="1">
    <location>
        <begin position="955"/>
        <end position="973"/>
    </location>
</feature>
<dbReference type="Gene3D" id="3.30.70.1320">
    <property type="entry name" value="Multidrug efflux transporter AcrB pore domain like"/>
    <property type="match status" value="1"/>
</dbReference>
<dbReference type="Gene3D" id="3.30.70.1430">
    <property type="entry name" value="Multidrug efflux transporter AcrB pore domain"/>
    <property type="match status" value="2"/>
</dbReference>
<gene>
    <name evidence="2" type="ORF">G7Y85_18160</name>
</gene>
<reference evidence="2 3" key="1">
    <citation type="journal article" date="2014" name="Int. J. Syst. Evol. Microbiol.">
        <title>Solimonas terrae sp. nov., isolated from soil.</title>
        <authorList>
            <person name="Kim S.J."/>
            <person name="Moon J.Y."/>
            <person name="Weon H.Y."/>
            <person name="Ahn J.H."/>
            <person name="Chen W.M."/>
            <person name="Kwon S.W."/>
        </authorList>
    </citation>
    <scope>NUCLEOTIDE SEQUENCE [LARGE SCALE GENOMIC DNA]</scope>
    <source>
        <strain evidence="2 3">KIS83-12</strain>
    </source>
</reference>
<dbReference type="PRINTS" id="PR00702">
    <property type="entry name" value="ACRIFLAVINRP"/>
</dbReference>
<dbReference type="Proteomes" id="UP000472676">
    <property type="component" value="Unassembled WGS sequence"/>
</dbReference>
<dbReference type="EMBL" id="JAAMOW010000010">
    <property type="protein sequence ID" value="NGY06702.1"/>
    <property type="molecule type" value="Genomic_DNA"/>
</dbReference>
<dbReference type="Gene3D" id="1.20.1640.10">
    <property type="entry name" value="Multidrug efflux transporter AcrB transmembrane domain"/>
    <property type="match status" value="2"/>
</dbReference>
<dbReference type="RefSeq" id="WP_166260813.1">
    <property type="nucleotide sequence ID" value="NZ_JAAMOW010000010.1"/>
</dbReference>